<comment type="caution">
    <text evidence="1">The sequence shown here is derived from an EMBL/GenBank/DDBJ whole genome shotgun (WGS) entry which is preliminary data.</text>
</comment>
<proteinExistence type="predicted"/>
<sequence>DSVGLLHIDCYLKKIGINWSKCCGLCTDGGKSMSGIYSGLRARVMKIVPNINWSHCCIHRQSLASKNLPGQLKLVLNEAIKLVNFIKARSTNSRIFKALYENMMSPHSILLFLTEVRWLSRGKVLTRLFELRHEVQIFFEDHPFQLSSKLHDANWLQALAYLSDIFLQINNLNLALQKNSITIFNVSDKIKSMIKKIDFWRLCIENRLPEVFETLHNFLSENKLRMSQEIRKIIIENLKELTLSFEKYFSKPEEVNNWISNLFIEEFFQKATSLSIVKKEKLIELSYVRNEYELLSDKAIEFLLSFISTELVERAFSSYLFIKNKYRNKLNAAPDLRLYLASFDPDFKKLCNSKQGQGSH</sequence>
<evidence type="ECO:0000313" key="2">
    <source>
        <dbReference type="Proteomes" id="UP000478052"/>
    </source>
</evidence>
<dbReference type="PANTHER" id="PTHR45913:SF19">
    <property type="entry name" value="LOW QUALITY PROTEIN: ZINC FINGER BED DOMAIN-CONTAINING PROTEIN 5-LIKE"/>
    <property type="match status" value="1"/>
</dbReference>
<gene>
    <name evidence="1" type="ORF">FWK35_00033929</name>
</gene>
<evidence type="ECO:0000313" key="1">
    <source>
        <dbReference type="EMBL" id="KAF0697584.1"/>
    </source>
</evidence>
<accession>A0A6G0VMV2</accession>
<dbReference type="OrthoDB" id="6618563at2759"/>
<feature type="non-terminal residue" evidence="1">
    <location>
        <position position="1"/>
    </location>
</feature>
<protein>
    <submittedName>
        <fullName evidence="1">Zinc finger BED domain-containing protein 5-like</fullName>
    </submittedName>
</protein>
<dbReference type="InterPro" id="IPR012337">
    <property type="entry name" value="RNaseH-like_sf"/>
</dbReference>
<dbReference type="SUPFAM" id="SSF53098">
    <property type="entry name" value="Ribonuclease H-like"/>
    <property type="match status" value="1"/>
</dbReference>
<dbReference type="PANTHER" id="PTHR45913">
    <property type="entry name" value="EPM2A-INTERACTING PROTEIN 1"/>
    <property type="match status" value="1"/>
</dbReference>
<dbReference type="Proteomes" id="UP000478052">
    <property type="component" value="Unassembled WGS sequence"/>
</dbReference>
<dbReference type="EMBL" id="VUJU01015042">
    <property type="protein sequence ID" value="KAF0697584.1"/>
    <property type="molecule type" value="Genomic_DNA"/>
</dbReference>
<dbReference type="AlphaFoldDB" id="A0A6G0VMV2"/>
<reference evidence="1 2" key="1">
    <citation type="submission" date="2019-08" db="EMBL/GenBank/DDBJ databases">
        <title>Whole genome of Aphis craccivora.</title>
        <authorList>
            <person name="Voronova N.V."/>
            <person name="Shulinski R.S."/>
            <person name="Bandarenka Y.V."/>
            <person name="Zhorov D.G."/>
            <person name="Warner D."/>
        </authorList>
    </citation>
    <scope>NUCLEOTIDE SEQUENCE [LARGE SCALE GENOMIC DNA]</scope>
    <source>
        <strain evidence="1">180601</strain>
        <tissue evidence="1">Whole Body</tissue>
    </source>
</reference>
<keyword evidence="2" id="KW-1185">Reference proteome</keyword>
<organism evidence="1 2">
    <name type="scientific">Aphis craccivora</name>
    <name type="common">Cowpea aphid</name>
    <dbReference type="NCBI Taxonomy" id="307492"/>
    <lineage>
        <taxon>Eukaryota</taxon>
        <taxon>Metazoa</taxon>
        <taxon>Ecdysozoa</taxon>
        <taxon>Arthropoda</taxon>
        <taxon>Hexapoda</taxon>
        <taxon>Insecta</taxon>
        <taxon>Pterygota</taxon>
        <taxon>Neoptera</taxon>
        <taxon>Paraneoptera</taxon>
        <taxon>Hemiptera</taxon>
        <taxon>Sternorrhyncha</taxon>
        <taxon>Aphidomorpha</taxon>
        <taxon>Aphidoidea</taxon>
        <taxon>Aphididae</taxon>
        <taxon>Aphidini</taxon>
        <taxon>Aphis</taxon>
        <taxon>Aphis</taxon>
    </lineage>
</organism>
<name>A0A6G0VMV2_APHCR</name>